<proteinExistence type="predicted"/>
<dbReference type="EMBL" id="CAJVPS010000974">
    <property type="protein sequence ID" value="CAG8517881.1"/>
    <property type="molecule type" value="Genomic_DNA"/>
</dbReference>
<keyword evidence="2" id="KW-1185">Reference proteome</keyword>
<accession>A0A9N9A5W8</accession>
<dbReference type="AlphaFoldDB" id="A0A9N9A5W8"/>
<dbReference type="OrthoDB" id="2963168at2759"/>
<name>A0A9N9A5W8_9GLOM</name>
<evidence type="ECO:0000313" key="2">
    <source>
        <dbReference type="Proteomes" id="UP000789508"/>
    </source>
</evidence>
<gene>
    <name evidence="1" type="ORF">ALEPTO_LOCUS4311</name>
</gene>
<organism evidence="1 2">
    <name type="scientific">Ambispora leptoticha</name>
    <dbReference type="NCBI Taxonomy" id="144679"/>
    <lineage>
        <taxon>Eukaryota</taxon>
        <taxon>Fungi</taxon>
        <taxon>Fungi incertae sedis</taxon>
        <taxon>Mucoromycota</taxon>
        <taxon>Glomeromycotina</taxon>
        <taxon>Glomeromycetes</taxon>
        <taxon>Archaeosporales</taxon>
        <taxon>Ambisporaceae</taxon>
        <taxon>Ambispora</taxon>
    </lineage>
</organism>
<sequence length="113" mass="12912">MDEDDWLIEITFDDVKEMFDPVVKCIIDLIEQQLEESKRDLLVKSGTLFGGNAKVARKFLVHPNQTEASVNRLSNGHLSPSETEPTFGTMLEVNAKLLQTEQCFRTNFQCYVD</sequence>
<dbReference type="Proteomes" id="UP000789508">
    <property type="component" value="Unassembled WGS sequence"/>
</dbReference>
<protein>
    <submittedName>
        <fullName evidence="1">3849_t:CDS:1</fullName>
    </submittedName>
</protein>
<evidence type="ECO:0000313" key="1">
    <source>
        <dbReference type="EMBL" id="CAG8517881.1"/>
    </source>
</evidence>
<comment type="caution">
    <text evidence="1">The sequence shown here is derived from an EMBL/GenBank/DDBJ whole genome shotgun (WGS) entry which is preliminary data.</text>
</comment>
<reference evidence="1" key="1">
    <citation type="submission" date="2021-06" db="EMBL/GenBank/DDBJ databases">
        <authorList>
            <person name="Kallberg Y."/>
            <person name="Tangrot J."/>
            <person name="Rosling A."/>
        </authorList>
    </citation>
    <scope>NUCLEOTIDE SEQUENCE</scope>
    <source>
        <strain evidence="1">FL130A</strain>
    </source>
</reference>